<keyword evidence="1" id="KW-0812">Transmembrane</keyword>
<dbReference type="AlphaFoldDB" id="A0A1F5FWJ8"/>
<evidence type="ECO:0000256" key="1">
    <source>
        <dbReference type="SAM" id="Phobius"/>
    </source>
</evidence>
<feature type="transmembrane region" description="Helical" evidence="1">
    <location>
        <begin position="37"/>
        <end position="58"/>
    </location>
</feature>
<feature type="transmembrane region" description="Helical" evidence="1">
    <location>
        <begin position="130"/>
        <end position="150"/>
    </location>
</feature>
<protein>
    <submittedName>
        <fullName evidence="2">Uncharacterized protein</fullName>
    </submittedName>
</protein>
<keyword evidence="1" id="KW-0472">Membrane</keyword>
<feature type="transmembrane region" description="Helical" evidence="1">
    <location>
        <begin position="78"/>
        <end position="110"/>
    </location>
</feature>
<dbReference type="EMBL" id="MFAQ01000004">
    <property type="protein sequence ID" value="OGD83988.1"/>
    <property type="molecule type" value="Genomic_DNA"/>
</dbReference>
<gene>
    <name evidence="2" type="ORF">A2572_00455</name>
</gene>
<comment type="caution">
    <text evidence="2">The sequence shown here is derived from an EMBL/GenBank/DDBJ whole genome shotgun (WGS) entry which is preliminary data.</text>
</comment>
<accession>A0A1F5FWJ8</accession>
<reference evidence="2 3" key="1">
    <citation type="journal article" date="2016" name="Nat. Commun.">
        <title>Thousands of microbial genomes shed light on interconnected biogeochemical processes in an aquifer system.</title>
        <authorList>
            <person name="Anantharaman K."/>
            <person name="Brown C.T."/>
            <person name="Hug L.A."/>
            <person name="Sharon I."/>
            <person name="Castelle C.J."/>
            <person name="Probst A.J."/>
            <person name="Thomas B.C."/>
            <person name="Singh A."/>
            <person name="Wilkins M.J."/>
            <person name="Karaoz U."/>
            <person name="Brodie E.L."/>
            <person name="Williams K.H."/>
            <person name="Hubbard S.S."/>
            <person name="Banfield J.F."/>
        </authorList>
    </citation>
    <scope>NUCLEOTIDE SEQUENCE [LARGE SCALE GENOMIC DNA]</scope>
</reference>
<sequence>MRPTQMELQKWIVWLMIAIGVALMIVLRSFGNLVLSIFFGLVIVILPFWLDSLVRFKFIPFLDSLNKPESRYDEDFPLWLRVAIWAFVGITSAAIWTVLVPLIFALPLWIGSISRYLFGLERLGWRYWQWGWMIAFLIQYLINFFAGYMLNNYEHSLEDRFEYP</sequence>
<feature type="transmembrane region" description="Helical" evidence="1">
    <location>
        <begin position="12"/>
        <end position="31"/>
    </location>
</feature>
<evidence type="ECO:0000313" key="2">
    <source>
        <dbReference type="EMBL" id="OGD83988.1"/>
    </source>
</evidence>
<evidence type="ECO:0000313" key="3">
    <source>
        <dbReference type="Proteomes" id="UP000179237"/>
    </source>
</evidence>
<organism evidence="2 3">
    <name type="scientific">Candidatus Collierbacteria bacterium RIFOXYD1_FULL_40_9</name>
    <dbReference type="NCBI Taxonomy" id="1817731"/>
    <lineage>
        <taxon>Bacteria</taxon>
        <taxon>Candidatus Collieribacteriota</taxon>
    </lineage>
</organism>
<name>A0A1F5FWJ8_9BACT</name>
<proteinExistence type="predicted"/>
<keyword evidence="1" id="KW-1133">Transmembrane helix</keyword>
<dbReference type="Proteomes" id="UP000179237">
    <property type="component" value="Unassembled WGS sequence"/>
</dbReference>